<reference evidence="8 9" key="1">
    <citation type="journal article" date="2018" name="Sci. Data">
        <title>The draft genome sequence of cork oak.</title>
        <authorList>
            <person name="Ramos A.M."/>
            <person name="Usie A."/>
            <person name="Barbosa P."/>
            <person name="Barros P.M."/>
            <person name="Capote T."/>
            <person name="Chaves I."/>
            <person name="Simoes F."/>
            <person name="Abreu I."/>
            <person name="Carrasquinho I."/>
            <person name="Faro C."/>
            <person name="Guimaraes J.B."/>
            <person name="Mendonca D."/>
            <person name="Nobrega F."/>
            <person name="Rodrigues L."/>
            <person name="Saibo N.J.M."/>
            <person name="Varela M.C."/>
            <person name="Egas C."/>
            <person name="Matos J."/>
            <person name="Miguel C.M."/>
            <person name="Oliveira M.M."/>
            <person name="Ricardo C.P."/>
            <person name="Goncalves S."/>
        </authorList>
    </citation>
    <scope>NUCLEOTIDE SEQUENCE [LARGE SCALE GENOMIC DNA]</scope>
    <source>
        <strain evidence="9">cv. HL8</strain>
    </source>
</reference>
<dbReference type="FunFam" id="1.20.1540.10:FF:000015">
    <property type="entry name" value="RHOMBOID-like protein 10 chloroplastic"/>
    <property type="match status" value="1"/>
</dbReference>
<dbReference type="AlphaFoldDB" id="A0AAW0IY98"/>
<comment type="subcellular location">
    <subcellularLocation>
        <location evidence="1">Membrane</location>
        <topology evidence="1">Multi-pass membrane protein</topology>
    </subcellularLocation>
</comment>
<comment type="similarity">
    <text evidence="2">Belongs to the peptidase S54 family.</text>
</comment>
<evidence type="ECO:0000313" key="9">
    <source>
        <dbReference type="Proteomes" id="UP000237347"/>
    </source>
</evidence>
<feature type="transmembrane region" description="Helical" evidence="6">
    <location>
        <begin position="254"/>
        <end position="272"/>
    </location>
</feature>
<dbReference type="PANTHER" id="PTHR43731">
    <property type="entry name" value="RHOMBOID PROTEASE"/>
    <property type="match status" value="1"/>
</dbReference>
<keyword evidence="4 6" id="KW-1133">Transmembrane helix</keyword>
<evidence type="ECO:0000256" key="3">
    <source>
        <dbReference type="ARBA" id="ARBA00022692"/>
    </source>
</evidence>
<dbReference type="SUPFAM" id="SSF144091">
    <property type="entry name" value="Rhomboid-like"/>
    <property type="match status" value="1"/>
</dbReference>
<proteinExistence type="inferred from homology"/>
<dbReference type="EMBL" id="PKMF04000786">
    <property type="protein sequence ID" value="KAK7819342.1"/>
    <property type="molecule type" value="Genomic_DNA"/>
</dbReference>
<accession>A0AAW0IY98</accession>
<keyword evidence="5 6" id="KW-0472">Membrane</keyword>
<keyword evidence="9" id="KW-1185">Reference proteome</keyword>
<dbReference type="Gene3D" id="1.20.1540.10">
    <property type="entry name" value="Rhomboid-like"/>
    <property type="match status" value="1"/>
</dbReference>
<feature type="transmembrane region" description="Helical" evidence="6">
    <location>
        <begin position="153"/>
        <end position="171"/>
    </location>
</feature>
<keyword evidence="3 6" id="KW-0812">Transmembrane</keyword>
<comment type="caution">
    <text evidence="8">The sequence shown here is derived from an EMBL/GenBank/DDBJ whole genome shotgun (WGS) entry which is preliminary data.</text>
</comment>
<dbReference type="InterPro" id="IPR035952">
    <property type="entry name" value="Rhomboid-like_sf"/>
</dbReference>
<dbReference type="InterPro" id="IPR050925">
    <property type="entry name" value="Rhomboid_protease_S54"/>
</dbReference>
<dbReference type="Pfam" id="PF01694">
    <property type="entry name" value="Rhomboid"/>
    <property type="match status" value="1"/>
</dbReference>
<sequence>MILVSFVSKAKREGEMVGSAFPQPLWFSVSEVGPAPTSLSLITTAGCFHVGHLLQHRVSHHLRLGFLFHSSSSCFFKKVSRLGHVPRLKDVWCEKDLQFKEFNFLQLSKDTLTATYSTCSSFFNGGETRKDFGNDRASHSKISSRNSFNGRRWTNILLAVNVLIFIAQTATQGQLLLWGAKINSLIDKGQFWRLVTSSFLHANIGHLMVNCYSLNSLGPSAENISGPRRFLAVYFASAISSSVMSYWFCKAPAVGASGAIFGLVGAVAVFTTRHRQLVGRGKEDLQHIAQVIVLNMVIGLFSKGIDNWGHLGGFLGGAAASWLLGPSWKYESMSSDGRRIFADRAPIFYLIKKKREQK</sequence>
<dbReference type="Proteomes" id="UP000237347">
    <property type="component" value="Unassembled WGS sequence"/>
</dbReference>
<evidence type="ECO:0000259" key="7">
    <source>
        <dbReference type="Pfam" id="PF01694"/>
    </source>
</evidence>
<evidence type="ECO:0000256" key="4">
    <source>
        <dbReference type="ARBA" id="ARBA00022989"/>
    </source>
</evidence>
<evidence type="ECO:0000256" key="6">
    <source>
        <dbReference type="SAM" id="Phobius"/>
    </source>
</evidence>
<evidence type="ECO:0000256" key="5">
    <source>
        <dbReference type="ARBA" id="ARBA00023136"/>
    </source>
</evidence>
<dbReference type="InterPro" id="IPR022764">
    <property type="entry name" value="Peptidase_S54_rhomboid_dom"/>
</dbReference>
<evidence type="ECO:0000256" key="2">
    <source>
        <dbReference type="ARBA" id="ARBA00009045"/>
    </source>
</evidence>
<dbReference type="PANTHER" id="PTHR43731:SF26">
    <property type="entry name" value="RHOMBOID-LIKE PROTEIN 10, CHLOROPLASTIC"/>
    <property type="match status" value="1"/>
</dbReference>
<dbReference type="GO" id="GO:0031969">
    <property type="term" value="C:chloroplast membrane"/>
    <property type="evidence" value="ECO:0007669"/>
    <property type="project" value="TreeGrafter"/>
</dbReference>
<name>A0AAW0IY98_QUESU</name>
<protein>
    <submittedName>
        <fullName evidence="8">Rhomboid-like protein 10</fullName>
    </submittedName>
</protein>
<organism evidence="8 9">
    <name type="scientific">Quercus suber</name>
    <name type="common">Cork oak</name>
    <dbReference type="NCBI Taxonomy" id="58331"/>
    <lineage>
        <taxon>Eukaryota</taxon>
        <taxon>Viridiplantae</taxon>
        <taxon>Streptophyta</taxon>
        <taxon>Embryophyta</taxon>
        <taxon>Tracheophyta</taxon>
        <taxon>Spermatophyta</taxon>
        <taxon>Magnoliopsida</taxon>
        <taxon>eudicotyledons</taxon>
        <taxon>Gunneridae</taxon>
        <taxon>Pentapetalae</taxon>
        <taxon>rosids</taxon>
        <taxon>fabids</taxon>
        <taxon>Fagales</taxon>
        <taxon>Fagaceae</taxon>
        <taxon>Quercus</taxon>
    </lineage>
</organism>
<gene>
    <name evidence="8" type="primary">RBL10</name>
    <name evidence="8" type="ORF">CFP56_040424</name>
</gene>
<evidence type="ECO:0000256" key="1">
    <source>
        <dbReference type="ARBA" id="ARBA00004141"/>
    </source>
</evidence>
<evidence type="ECO:0000313" key="8">
    <source>
        <dbReference type="EMBL" id="KAK7819342.1"/>
    </source>
</evidence>
<dbReference type="GO" id="GO:0004252">
    <property type="term" value="F:serine-type endopeptidase activity"/>
    <property type="evidence" value="ECO:0007669"/>
    <property type="project" value="InterPro"/>
</dbReference>
<feature type="domain" description="Peptidase S54 rhomboid" evidence="7">
    <location>
        <begin position="188"/>
        <end position="325"/>
    </location>
</feature>